<protein>
    <submittedName>
        <fullName evidence="4">DNA-binding transcriptional MerR regulator</fullName>
    </submittedName>
</protein>
<organism evidence="4 5">
    <name type="scientific">Paractinoplanes brasiliensis</name>
    <dbReference type="NCBI Taxonomy" id="52695"/>
    <lineage>
        <taxon>Bacteria</taxon>
        <taxon>Bacillati</taxon>
        <taxon>Actinomycetota</taxon>
        <taxon>Actinomycetes</taxon>
        <taxon>Micromonosporales</taxon>
        <taxon>Micromonosporaceae</taxon>
        <taxon>Paractinoplanes</taxon>
    </lineage>
</organism>
<dbReference type="Proteomes" id="UP000294901">
    <property type="component" value="Unassembled WGS sequence"/>
</dbReference>
<dbReference type="InterPro" id="IPR000551">
    <property type="entry name" value="MerR-type_HTH_dom"/>
</dbReference>
<evidence type="ECO:0000256" key="1">
    <source>
        <dbReference type="ARBA" id="ARBA00023125"/>
    </source>
</evidence>
<feature type="domain" description="HTH merR-type" evidence="3">
    <location>
        <begin position="2"/>
        <end position="71"/>
    </location>
</feature>
<name>A0A4R6JKX4_9ACTN</name>
<keyword evidence="5" id="KW-1185">Reference proteome</keyword>
<dbReference type="AlphaFoldDB" id="A0A4R6JKX4"/>
<evidence type="ECO:0000256" key="2">
    <source>
        <dbReference type="SAM" id="MobiDB-lite"/>
    </source>
</evidence>
<evidence type="ECO:0000313" key="4">
    <source>
        <dbReference type="EMBL" id="TDO36920.1"/>
    </source>
</evidence>
<evidence type="ECO:0000259" key="3">
    <source>
        <dbReference type="PROSITE" id="PS50937"/>
    </source>
</evidence>
<dbReference type="EMBL" id="SNWR01000001">
    <property type="protein sequence ID" value="TDO36920.1"/>
    <property type="molecule type" value="Genomic_DNA"/>
</dbReference>
<dbReference type="GO" id="GO:0003677">
    <property type="term" value="F:DNA binding"/>
    <property type="evidence" value="ECO:0007669"/>
    <property type="project" value="UniProtKB-KW"/>
</dbReference>
<dbReference type="Gene3D" id="1.10.1660.10">
    <property type="match status" value="1"/>
</dbReference>
<dbReference type="PRINTS" id="PR00040">
    <property type="entry name" value="HTHMERR"/>
</dbReference>
<dbReference type="OrthoDB" id="4569196at2"/>
<dbReference type="PANTHER" id="PTHR30204:SF93">
    <property type="entry name" value="HTH MERR-TYPE DOMAIN-CONTAINING PROTEIN"/>
    <property type="match status" value="1"/>
</dbReference>
<dbReference type="RefSeq" id="WP_133871612.1">
    <property type="nucleotide sequence ID" value="NZ_BOMD01000071.1"/>
</dbReference>
<dbReference type="InterPro" id="IPR047057">
    <property type="entry name" value="MerR_fam"/>
</dbReference>
<sequence length="133" mass="14280">MAWSTRELAELAGTTVNTVRYYHRVGLLEEPGRRSNGYKEYGPQELARLVRIRRLVELGVPLARIGSDGAVLPETLRQVDADLAADIERLNRARTGIAAILRGSAGLEGVCPESHPGPGAPRQPFSKPIGAGG</sequence>
<dbReference type="InterPro" id="IPR009061">
    <property type="entry name" value="DNA-bd_dom_put_sf"/>
</dbReference>
<dbReference type="SUPFAM" id="SSF46955">
    <property type="entry name" value="Putative DNA-binding domain"/>
    <property type="match status" value="1"/>
</dbReference>
<comment type="caution">
    <text evidence="4">The sequence shown here is derived from an EMBL/GenBank/DDBJ whole genome shotgun (WGS) entry which is preliminary data.</text>
</comment>
<evidence type="ECO:0000313" key="5">
    <source>
        <dbReference type="Proteomes" id="UP000294901"/>
    </source>
</evidence>
<dbReference type="SMART" id="SM00422">
    <property type="entry name" value="HTH_MERR"/>
    <property type="match status" value="1"/>
</dbReference>
<gene>
    <name evidence="4" type="ORF">C8E87_0509</name>
</gene>
<dbReference type="GO" id="GO:0003700">
    <property type="term" value="F:DNA-binding transcription factor activity"/>
    <property type="evidence" value="ECO:0007669"/>
    <property type="project" value="InterPro"/>
</dbReference>
<dbReference type="Pfam" id="PF13411">
    <property type="entry name" value="MerR_1"/>
    <property type="match status" value="1"/>
</dbReference>
<accession>A0A4R6JKX4</accession>
<dbReference type="PANTHER" id="PTHR30204">
    <property type="entry name" value="REDOX-CYCLING DRUG-SENSING TRANSCRIPTIONAL ACTIVATOR SOXR"/>
    <property type="match status" value="1"/>
</dbReference>
<proteinExistence type="predicted"/>
<feature type="region of interest" description="Disordered" evidence="2">
    <location>
        <begin position="111"/>
        <end position="133"/>
    </location>
</feature>
<reference evidence="4 5" key="1">
    <citation type="submission" date="2019-03" db="EMBL/GenBank/DDBJ databases">
        <title>Sequencing the genomes of 1000 actinobacteria strains.</title>
        <authorList>
            <person name="Klenk H.-P."/>
        </authorList>
    </citation>
    <scope>NUCLEOTIDE SEQUENCE [LARGE SCALE GENOMIC DNA]</scope>
    <source>
        <strain evidence="4 5">DSM 43805</strain>
    </source>
</reference>
<keyword evidence="1 4" id="KW-0238">DNA-binding</keyword>
<dbReference type="PROSITE" id="PS50937">
    <property type="entry name" value="HTH_MERR_2"/>
    <property type="match status" value="1"/>
</dbReference>